<feature type="transmembrane region" description="Helical" evidence="8">
    <location>
        <begin position="784"/>
        <end position="803"/>
    </location>
</feature>
<organism evidence="9 10">
    <name type="scientific">Lysinibacillus composti</name>
    <dbReference type="NCBI Taxonomy" id="720633"/>
    <lineage>
        <taxon>Bacteria</taxon>
        <taxon>Bacillati</taxon>
        <taxon>Bacillota</taxon>
        <taxon>Bacilli</taxon>
        <taxon>Bacillales</taxon>
        <taxon>Bacillaceae</taxon>
        <taxon>Lysinibacillus</taxon>
    </lineage>
</organism>
<feature type="transmembrane region" description="Helical" evidence="8">
    <location>
        <begin position="815"/>
        <end position="835"/>
    </location>
</feature>
<reference evidence="9 10" key="1">
    <citation type="journal article" date="2013" name="J. Microbiol.">
        <title>Lysinibacillus chungkukjangi sp. nov., isolated from Chungkukjang, Korean fermented soybean food.</title>
        <authorList>
            <person name="Kim S.J."/>
            <person name="Jang Y.H."/>
            <person name="Hamada M."/>
            <person name="Ahn J.H."/>
            <person name="Weon H.Y."/>
            <person name="Suzuki K."/>
            <person name="Whang K.S."/>
            <person name="Kwon S.W."/>
        </authorList>
    </citation>
    <scope>NUCLEOTIDE SEQUENCE [LARGE SCALE GENOMIC DNA]</scope>
    <source>
        <strain evidence="9 10">MCCC 1A12701</strain>
    </source>
</reference>
<comment type="caution">
    <text evidence="9">The sequence shown here is derived from an EMBL/GenBank/DDBJ whole genome shotgun (WGS) entry which is preliminary data.</text>
</comment>
<keyword evidence="7" id="KW-0175">Coiled coil</keyword>
<keyword evidence="6 8" id="KW-0472">Membrane</keyword>
<protein>
    <submittedName>
        <fullName evidence="9">Type VII secretion protein EsaA</fullName>
    </submittedName>
</protein>
<accession>A0A3N9UDZ0</accession>
<keyword evidence="3" id="KW-1003">Cell membrane</keyword>
<keyword evidence="5 8" id="KW-1133">Transmembrane helix</keyword>
<dbReference type="PANTHER" id="PTHR30294:SF29">
    <property type="entry name" value="MULTIDRUG ABC TRANSPORTER PERMEASE YBHS-RELATED"/>
    <property type="match status" value="1"/>
</dbReference>
<feature type="transmembrane region" description="Helical" evidence="8">
    <location>
        <begin position="7"/>
        <end position="28"/>
    </location>
</feature>
<evidence type="ECO:0000256" key="8">
    <source>
        <dbReference type="SAM" id="Phobius"/>
    </source>
</evidence>
<dbReference type="PANTHER" id="PTHR30294">
    <property type="entry name" value="MEMBRANE COMPONENT OF ABC TRANSPORTER YHHJ-RELATED"/>
    <property type="match status" value="1"/>
</dbReference>
<evidence type="ECO:0000256" key="6">
    <source>
        <dbReference type="ARBA" id="ARBA00023136"/>
    </source>
</evidence>
<evidence type="ECO:0000256" key="4">
    <source>
        <dbReference type="ARBA" id="ARBA00022692"/>
    </source>
</evidence>
<dbReference type="NCBIfam" id="TIGR03929">
    <property type="entry name" value="T7_esaA_Nterm"/>
    <property type="match status" value="1"/>
</dbReference>
<dbReference type="InterPro" id="IPR023838">
    <property type="entry name" value="T7SS_EsaA"/>
</dbReference>
<feature type="coiled-coil region" evidence="7">
    <location>
        <begin position="434"/>
        <end position="468"/>
    </location>
</feature>
<evidence type="ECO:0000256" key="2">
    <source>
        <dbReference type="ARBA" id="ARBA00008338"/>
    </source>
</evidence>
<dbReference type="GO" id="GO:0005886">
    <property type="term" value="C:plasma membrane"/>
    <property type="evidence" value="ECO:0007669"/>
    <property type="project" value="UniProtKB-SubCell"/>
</dbReference>
<evidence type="ECO:0000313" key="10">
    <source>
        <dbReference type="Proteomes" id="UP000274033"/>
    </source>
</evidence>
<dbReference type="AlphaFoldDB" id="A0A3N9UDZ0"/>
<dbReference type="RefSeq" id="WP_124764742.1">
    <property type="nucleotide sequence ID" value="NZ_JAFBDY010000008.1"/>
</dbReference>
<evidence type="ECO:0000256" key="5">
    <source>
        <dbReference type="ARBA" id="ARBA00022989"/>
    </source>
</evidence>
<name>A0A3N9UDZ0_9BACI</name>
<keyword evidence="10" id="KW-1185">Reference proteome</keyword>
<proteinExistence type="inferred from homology"/>
<feature type="transmembrane region" description="Helical" evidence="8">
    <location>
        <begin position="757"/>
        <end position="777"/>
    </location>
</feature>
<comment type="similarity">
    <text evidence="2">Belongs to the EsaA family.</text>
</comment>
<sequence length="927" mass="102440">MTAQKKLMLKIAIVMILIIGAPILYFLAIGENPFFDESSGTKKIAVVNEDTGAENEESALAFGKEVAPILSTDTSYDWSVVSRSAAEKGLANQDYDAVIYIPSNFSKNIMTYEEQQPVKAEFKYNVSGQLNTANREKVLREIDKATARVNGKISTLYWSYVSQDLEEVREEFDTILQKEIEFLNTISDFYRPNLSGVVGDIEDQKSLLENIANSVKSAPIDGNTRQAEDFEEQLAQFVTYVNNYQEYQTSAQQLLQTVQNENLTAVLDMKSAQDPRYNEMKTYLIEQNEKFSSNVRKLEDQLAKNGRNVTNLADQVVTQRDEIMNLLKQVEGEMIVQYESQVISLKKQLNGSTPATNPTTQASSVSGKVASNTSNLVASSKIAALDSQRAKLLDLVQEINALKEQAAAVAGNTDESIADQAAAPSVGSVINEQLSQLSDQITNIEESIHQIQQQEKQLQEQLLQSLGEEEAPVVVPSTPGNEKSIINEIERKESEIVNLPLINDGKKERLKSVFYKSINSDNSTLLMEYYGALAQYETALKTNLSSDSNFQELSSNVNKILGINEKGTTLFDELQAGVPASQQQLTSLEEGLTSFFTKQMEKVDSDYEVISEQLEAVETSASNMQESLDTFIAGSSESSSSVADGSTLVSNQQSISQNLQAMSNSMNTIMENQDNIMSVTNDLHAKAADVNADTQELNSKWNENVDTTEKYRNDIHDVLNNAFIDGQKNGQIYEHLSTPLAANSLDSSVQENKLPPVIVLVIVLISSLLIGYFCYYFKNNKTSVRIALFSLLNLIVGLIISIYGLDIYPLNETGAIEWTIFTVLLLTAVSSVIFAGFSIGNLIGWFVSVAVIAFFITPMLTLLASNIDYEDPMTKVYLSIQYGPESLIVPASIVLLVIIAVAAFVPYITGRIKNRASAQDEETSYEM</sequence>
<evidence type="ECO:0000256" key="3">
    <source>
        <dbReference type="ARBA" id="ARBA00022475"/>
    </source>
</evidence>
<evidence type="ECO:0000313" key="9">
    <source>
        <dbReference type="EMBL" id="RQW74467.1"/>
    </source>
</evidence>
<dbReference type="OrthoDB" id="4974788at2"/>
<comment type="subcellular location">
    <subcellularLocation>
        <location evidence="1">Cell membrane</location>
        <topology evidence="1">Multi-pass membrane protein</topology>
    </subcellularLocation>
</comment>
<evidence type="ECO:0000256" key="7">
    <source>
        <dbReference type="SAM" id="Coils"/>
    </source>
</evidence>
<feature type="transmembrane region" description="Helical" evidence="8">
    <location>
        <begin position="887"/>
        <end position="908"/>
    </location>
</feature>
<feature type="transmembrane region" description="Helical" evidence="8">
    <location>
        <begin position="842"/>
        <end position="867"/>
    </location>
</feature>
<gene>
    <name evidence="9" type="primary">esaA</name>
    <name evidence="9" type="ORF">EBB45_11300</name>
</gene>
<dbReference type="Gene3D" id="3.40.1710.10">
    <property type="entry name" value="abc type-2 transporter like domain"/>
    <property type="match status" value="1"/>
</dbReference>
<dbReference type="InterPro" id="IPR051449">
    <property type="entry name" value="ABC-2_transporter_component"/>
</dbReference>
<keyword evidence="4 8" id="KW-0812">Transmembrane</keyword>
<evidence type="ECO:0000256" key="1">
    <source>
        <dbReference type="ARBA" id="ARBA00004651"/>
    </source>
</evidence>
<dbReference type="EMBL" id="RRCT01000009">
    <property type="protein sequence ID" value="RQW74467.1"/>
    <property type="molecule type" value="Genomic_DNA"/>
</dbReference>
<dbReference type="Proteomes" id="UP000274033">
    <property type="component" value="Unassembled WGS sequence"/>
</dbReference>